<dbReference type="Gene3D" id="3.40.50.180">
    <property type="entry name" value="Methylesterase CheB, C-terminal domain"/>
    <property type="match status" value="1"/>
</dbReference>
<keyword evidence="1 4" id="KW-0378">Hydrolase</keyword>
<feature type="active site" evidence="4">
    <location>
        <position position="132"/>
    </location>
</feature>
<dbReference type="PANTHER" id="PTHR42872:SF6">
    <property type="entry name" value="PROTEIN-GLUTAMATE METHYLESTERASE_PROTEIN-GLUTAMINE GLUTAMINASE"/>
    <property type="match status" value="1"/>
</dbReference>
<dbReference type="InterPro" id="IPR035909">
    <property type="entry name" value="CheB_C"/>
</dbReference>
<sequence>MPAPLRLGIVVDSDAKLVALRSAAQQAGQLVTDTRCVSTPESLDAGQLSIDVDAWLVDMDCSDPEGGANHSLQVLSALSVPVIVSDSTEVESSPAERSRWSEQLTSRLRRLAAEINLQAGPAAQNIWILAASTGGPEAVSEFLQHLPGRLPVAFLYVQHIGEGYSPALINMLTRSGCEAYLAEPCAVLKPGSTTLIDPGRRVDVQSNGTLMVSDEPWGGGYKPSIDQLVANVARTHGARCGVIVFSGMGEDGAASTRLVHQQKGQVWVQRPDSCVVDSMPRAAIATGCVSRTGTPAELAEALTRFVNNRHYFQEQANYERSATH</sequence>
<comment type="catalytic activity">
    <reaction evidence="3">
        <text>[protein]-L-glutamate 5-O-methyl ester + H2O = L-glutamyl-[protein] + methanol + H(+)</text>
        <dbReference type="Rhea" id="RHEA:23236"/>
        <dbReference type="Rhea" id="RHEA-COMP:10208"/>
        <dbReference type="Rhea" id="RHEA-COMP:10311"/>
        <dbReference type="ChEBI" id="CHEBI:15377"/>
        <dbReference type="ChEBI" id="CHEBI:15378"/>
        <dbReference type="ChEBI" id="CHEBI:17790"/>
        <dbReference type="ChEBI" id="CHEBI:29973"/>
        <dbReference type="ChEBI" id="CHEBI:82795"/>
        <dbReference type="EC" id="3.1.1.61"/>
    </reaction>
</comment>
<dbReference type="PANTHER" id="PTHR42872">
    <property type="entry name" value="PROTEIN-GLUTAMATE METHYLESTERASE/PROTEIN-GLUTAMINE GLUTAMINASE"/>
    <property type="match status" value="1"/>
</dbReference>
<dbReference type="RefSeq" id="WP_253968218.1">
    <property type="nucleotide sequence ID" value="NZ_JAMFTH010000003.1"/>
</dbReference>
<name>A0A9X2KU30_9GAMM</name>
<evidence type="ECO:0000259" key="5">
    <source>
        <dbReference type="PROSITE" id="PS50122"/>
    </source>
</evidence>
<dbReference type="CDD" id="cd16432">
    <property type="entry name" value="CheB_Rec"/>
    <property type="match status" value="1"/>
</dbReference>
<evidence type="ECO:0000313" key="7">
    <source>
        <dbReference type="Proteomes" id="UP001139319"/>
    </source>
</evidence>
<dbReference type="PROSITE" id="PS50122">
    <property type="entry name" value="CHEB"/>
    <property type="match status" value="1"/>
</dbReference>
<keyword evidence="7" id="KW-1185">Reference proteome</keyword>
<feature type="domain" description="CheB-type methylesterase" evidence="5">
    <location>
        <begin position="121"/>
        <end position="309"/>
    </location>
</feature>
<feature type="active site" evidence="4">
    <location>
        <position position="159"/>
    </location>
</feature>
<accession>A0A9X2KU30</accession>
<dbReference type="GO" id="GO:0006935">
    <property type="term" value="P:chemotaxis"/>
    <property type="evidence" value="ECO:0007669"/>
    <property type="project" value="UniProtKB-UniRule"/>
</dbReference>
<proteinExistence type="predicted"/>
<dbReference type="Pfam" id="PF01339">
    <property type="entry name" value="CheB_methylest"/>
    <property type="match status" value="1"/>
</dbReference>
<dbReference type="GO" id="GO:0005737">
    <property type="term" value="C:cytoplasm"/>
    <property type="evidence" value="ECO:0007669"/>
    <property type="project" value="InterPro"/>
</dbReference>
<evidence type="ECO:0000256" key="1">
    <source>
        <dbReference type="ARBA" id="ARBA00022801"/>
    </source>
</evidence>
<comment type="caution">
    <text evidence="6">The sequence shown here is derived from an EMBL/GenBank/DDBJ whole genome shotgun (WGS) entry which is preliminary data.</text>
</comment>
<gene>
    <name evidence="6" type="ORF">M6D89_11500</name>
</gene>
<dbReference type="SUPFAM" id="SSF52738">
    <property type="entry name" value="Methylesterase CheB, C-terminal domain"/>
    <property type="match status" value="1"/>
</dbReference>
<dbReference type="EMBL" id="JAMFTH010000003">
    <property type="protein sequence ID" value="MCP8899924.1"/>
    <property type="molecule type" value="Genomic_DNA"/>
</dbReference>
<dbReference type="AlphaFoldDB" id="A0A9X2KU30"/>
<keyword evidence="4" id="KW-0145">Chemotaxis</keyword>
<dbReference type="EC" id="3.1.1.61" evidence="2"/>
<dbReference type="InterPro" id="IPR000673">
    <property type="entry name" value="Sig_transdc_resp-reg_Me-estase"/>
</dbReference>
<organism evidence="6 7">
    <name type="scientific">Gilvimarinus xylanilyticus</name>
    <dbReference type="NCBI Taxonomy" id="2944139"/>
    <lineage>
        <taxon>Bacteria</taxon>
        <taxon>Pseudomonadati</taxon>
        <taxon>Pseudomonadota</taxon>
        <taxon>Gammaproteobacteria</taxon>
        <taxon>Cellvibrionales</taxon>
        <taxon>Cellvibrionaceae</taxon>
        <taxon>Gilvimarinus</taxon>
    </lineage>
</organism>
<dbReference type="GO" id="GO:0000156">
    <property type="term" value="F:phosphorelay response regulator activity"/>
    <property type="evidence" value="ECO:0007669"/>
    <property type="project" value="InterPro"/>
</dbReference>
<feature type="active site" evidence="4">
    <location>
        <position position="251"/>
    </location>
</feature>
<evidence type="ECO:0000256" key="4">
    <source>
        <dbReference type="PROSITE-ProRule" id="PRU00050"/>
    </source>
</evidence>
<protein>
    <recommendedName>
        <fullName evidence="2">protein-glutamate methylesterase</fullName>
        <ecNumber evidence="2">3.1.1.61</ecNumber>
    </recommendedName>
</protein>
<dbReference type="GO" id="GO:0008984">
    <property type="term" value="F:protein-glutamate methylesterase activity"/>
    <property type="evidence" value="ECO:0007669"/>
    <property type="project" value="UniProtKB-EC"/>
</dbReference>
<evidence type="ECO:0000256" key="2">
    <source>
        <dbReference type="ARBA" id="ARBA00039140"/>
    </source>
</evidence>
<dbReference type="Proteomes" id="UP001139319">
    <property type="component" value="Unassembled WGS sequence"/>
</dbReference>
<evidence type="ECO:0000256" key="3">
    <source>
        <dbReference type="ARBA" id="ARBA00048267"/>
    </source>
</evidence>
<reference evidence="6" key="1">
    <citation type="submission" date="2022-05" db="EMBL/GenBank/DDBJ databases">
        <authorList>
            <person name="Sun H.-N."/>
        </authorList>
    </citation>
    <scope>NUCLEOTIDE SEQUENCE</scope>
    <source>
        <strain evidence="6">HB14</strain>
    </source>
</reference>
<evidence type="ECO:0000313" key="6">
    <source>
        <dbReference type="EMBL" id="MCP8899924.1"/>
    </source>
</evidence>
<reference evidence="6" key="2">
    <citation type="submission" date="2023-01" db="EMBL/GenBank/DDBJ databases">
        <title>Gilvimarinus xylanilyticus HB14 isolated from Caulerpa lentillifera aquaculture base in Hainan, China.</title>
        <authorList>
            <person name="Zhang Y.-J."/>
        </authorList>
    </citation>
    <scope>NUCLEOTIDE SEQUENCE</scope>
    <source>
        <strain evidence="6">HB14</strain>
    </source>
</reference>